<dbReference type="CDD" id="cd00180">
    <property type="entry name" value="PKc"/>
    <property type="match status" value="1"/>
</dbReference>
<dbReference type="InterPro" id="IPR011009">
    <property type="entry name" value="Kinase-like_dom_sf"/>
</dbReference>
<dbReference type="PROSITE" id="PS50011">
    <property type="entry name" value="PROTEIN_KINASE_DOM"/>
    <property type="match status" value="1"/>
</dbReference>
<dbReference type="SMART" id="SM00220">
    <property type="entry name" value="S_TKc"/>
    <property type="match status" value="1"/>
</dbReference>
<sequence length="1266" mass="148443">MGELIDQFSFFLINDDDVQFNFDLSNKLQTSPVIILDRYDCLSFICADDILILINDSNIIKMLPLLYSNHKSIIYALSSDIKSLFLCENSSNNFKCDKVMYLEENSIFKKEVESFSSQLEIRNKDVQQIWKIIRRIISAFLIQKSHIDSFFDRIENYKELMNSRPKEKTIKRDEVIHLRNIYIDSTSMIELIYFIPQKRLFVIKNIMKEHHLFNREKNNYLQCQHPFIPRYIGNDSENYLVIEYIQGNTLNYITNIQLEMHEKIKIVFELMIVFQYIHHKNFVYRDLKPNNLIIDNNKNIVLIDFDKMISNSYVNNGYESTRDFTDFGAPEFSSNSSNISFKVDIYSIGKIIDFIFFKNQKQTEYTKEHSILKEICELCMNIDPEKRPNISELIDLFYDKMHPYLLQKMQENDSFYNDLCVILENSYQKALNNFGMFHLYRMKSDLSHQKGIQYLHMAAELNCCEAQYNLGFIYYEAEFTQRNINKAIKYLILAANQNLPIAQFLLGILYYESKYIESDVNKSVYYLKLALNNNYVDALYAIGSYYSYENELIKCFDKKITFTRSASGNFNMTFCVGGIFKSMKYFKLATDQNDANSQFILGIRYYKNDFIPHDYYQAIHYFTLAAKQNQIESQFYLGEIYIQGICTQKDVKKSIYYFTLAAENDLSNSQASIEIIKNNGNLISKKINEKNYISKMKAKADAQFNLGLIYFEGKDVEKDTNKGIKYLSQAANNNHIEALHCLGILYYEGIYVPKDIQKAINLLLLAANQNMTASETTLGFIYYQGVDVHQDIKKAILFLNRAVSKSDYNAMFYLADIYLSEKYSCQDFNKAFYYLSTAVEHNFAPAQYYFGQLYLVGYIVNKDIEKAIYYFKLAANQNFSSAQDILGNIYYEGSEVCRDVNQAMKYYALAAKQNNKDSQYSLGFIYYKNQQIDKAIYYLTLASNQNHTYAQFMLGRLYSKYVIPNNMEKAIYYYSLAATKNCNEALHNLGMIYLENTNIQQNVTKGIELLTRAAQNNYHNSQKLLGYFYYFGSYIPKDIDKGIHCFLKSAEGFDGQEVSFIVGNIYLKGQYVPRDVDKAIHYYKESSCFNNQYAKNNLGMIYKNGFGKPKSIANSIVYFQEAIQQKNDPVSMYNLAHAYFYNDDLHIDFQTIINLLVNSYYNNFAYSILLLLLVLLKKNNYVTPQIIEDEINKVRKDVKNLAKQLSNYYYILNKYSILYDIIKIKDFIYDDHLQPVIFHDFLDIRIEKKKIKNIDKNFYEGFGIDI</sequence>
<keyword evidence="4" id="KW-1185">Reference proteome</keyword>
<dbReference type="SMART" id="SM00671">
    <property type="entry name" value="SEL1"/>
    <property type="match status" value="17"/>
</dbReference>
<evidence type="ECO:0000313" key="3">
    <source>
        <dbReference type="EMBL" id="KAK8896942.1"/>
    </source>
</evidence>
<dbReference type="InterPro" id="IPR011990">
    <property type="entry name" value="TPR-like_helical_dom_sf"/>
</dbReference>
<comment type="caution">
    <text evidence="3">The sequence shown here is derived from an EMBL/GenBank/DDBJ whole genome shotgun (WGS) entry which is preliminary data.</text>
</comment>
<dbReference type="EMBL" id="JAPFFF010000002">
    <property type="protein sequence ID" value="KAK8896942.1"/>
    <property type="molecule type" value="Genomic_DNA"/>
</dbReference>
<feature type="domain" description="Protein kinase" evidence="2">
    <location>
        <begin position="175"/>
        <end position="405"/>
    </location>
</feature>
<dbReference type="Proteomes" id="UP001470230">
    <property type="component" value="Unassembled WGS sequence"/>
</dbReference>
<accession>A0ABR2L2I7</accession>
<dbReference type="PANTHER" id="PTHR11102">
    <property type="entry name" value="SEL-1-LIKE PROTEIN"/>
    <property type="match status" value="1"/>
</dbReference>
<dbReference type="Gene3D" id="1.10.510.10">
    <property type="entry name" value="Transferase(Phosphotransferase) domain 1"/>
    <property type="match status" value="1"/>
</dbReference>
<dbReference type="Pfam" id="PF00069">
    <property type="entry name" value="Pkinase"/>
    <property type="match status" value="1"/>
</dbReference>
<reference evidence="3 4" key="1">
    <citation type="submission" date="2024-04" db="EMBL/GenBank/DDBJ databases">
        <title>Tritrichomonas musculus Genome.</title>
        <authorList>
            <person name="Alves-Ferreira E."/>
            <person name="Grigg M."/>
            <person name="Lorenzi H."/>
            <person name="Galac M."/>
        </authorList>
    </citation>
    <scope>NUCLEOTIDE SEQUENCE [LARGE SCALE GENOMIC DNA]</scope>
    <source>
        <strain evidence="3 4">EAF2021</strain>
    </source>
</reference>
<name>A0ABR2L2I7_9EUKA</name>
<dbReference type="InterPro" id="IPR000719">
    <property type="entry name" value="Prot_kinase_dom"/>
</dbReference>
<dbReference type="SUPFAM" id="SSF81901">
    <property type="entry name" value="HCP-like"/>
    <property type="match status" value="6"/>
</dbReference>
<dbReference type="InterPro" id="IPR050767">
    <property type="entry name" value="Sel1_AlgK"/>
</dbReference>
<dbReference type="PANTHER" id="PTHR11102:SF160">
    <property type="entry name" value="ERAD-ASSOCIATED E3 UBIQUITIN-PROTEIN LIGASE COMPONENT HRD3"/>
    <property type="match status" value="1"/>
</dbReference>
<proteinExistence type="inferred from homology"/>
<dbReference type="InterPro" id="IPR008271">
    <property type="entry name" value="Ser/Thr_kinase_AS"/>
</dbReference>
<evidence type="ECO:0000313" key="4">
    <source>
        <dbReference type="Proteomes" id="UP001470230"/>
    </source>
</evidence>
<dbReference type="Pfam" id="PF08238">
    <property type="entry name" value="Sel1"/>
    <property type="match status" value="17"/>
</dbReference>
<comment type="similarity">
    <text evidence="1">Belongs to the sel-1 family.</text>
</comment>
<gene>
    <name evidence="3" type="ORF">M9Y10_014869</name>
</gene>
<organism evidence="3 4">
    <name type="scientific">Tritrichomonas musculus</name>
    <dbReference type="NCBI Taxonomy" id="1915356"/>
    <lineage>
        <taxon>Eukaryota</taxon>
        <taxon>Metamonada</taxon>
        <taxon>Parabasalia</taxon>
        <taxon>Tritrichomonadida</taxon>
        <taxon>Tritrichomonadidae</taxon>
        <taxon>Tritrichomonas</taxon>
    </lineage>
</organism>
<dbReference type="PROSITE" id="PS00108">
    <property type="entry name" value="PROTEIN_KINASE_ST"/>
    <property type="match status" value="1"/>
</dbReference>
<evidence type="ECO:0000256" key="1">
    <source>
        <dbReference type="ARBA" id="ARBA00038101"/>
    </source>
</evidence>
<dbReference type="Gene3D" id="1.25.40.10">
    <property type="entry name" value="Tetratricopeptide repeat domain"/>
    <property type="match status" value="4"/>
</dbReference>
<evidence type="ECO:0000259" key="2">
    <source>
        <dbReference type="PROSITE" id="PS50011"/>
    </source>
</evidence>
<dbReference type="SUPFAM" id="SSF56112">
    <property type="entry name" value="Protein kinase-like (PK-like)"/>
    <property type="match status" value="1"/>
</dbReference>
<dbReference type="InterPro" id="IPR006597">
    <property type="entry name" value="Sel1-like"/>
</dbReference>
<protein>
    <recommendedName>
        <fullName evidence="2">Protein kinase domain-containing protein</fullName>
    </recommendedName>
</protein>